<evidence type="ECO:0000313" key="2">
    <source>
        <dbReference type="EMBL" id="KAK9149569.1"/>
    </source>
</evidence>
<dbReference type="Proteomes" id="UP001419268">
    <property type="component" value="Unassembled WGS sequence"/>
</dbReference>
<accession>A0AAP0KDF3</accession>
<keyword evidence="3" id="KW-1185">Reference proteome</keyword>
<evidence type="ECO:0000313" key="3">
    <source>
        <dbReference type="Proteomes" id="UP001419268"/>
    </source>
</evidence>
<name>A0AAP0KDF3_9MAGN</name>
<feature type="compositionally biased region" description="Basic and acidic residues" evidence="1">
    <location>
        <begin position="220"/>
        <end position="241"/>
    </location>
</feature>
<feature type="region of interest" description="Disordered" evidence="1">
    <location>
        <begin position="195"/>
        <end position="241"/>
    </location>
</feature>
<dbReference type="EMBL" id="JBBNAG010000003">
    <property type="protein sequence ID" value="KAK9149569.1"/>
    <property type="molecule type" value="Genomic_DNA"/>
</dbReference>
<protein>
    <submittedName>
        <fullName evidence="2">Uncharacterized protein</fullName>
    </submittedName>
</protein>
<evidence type="ECO:0000256" key="1">
    <source>
        <dbReference type="SAM" id="MobiDB-lite"/>
    </source>
</evidence>
<reference evidence="2 3" key="1">
    <citation type="submission" date="2024-01" db="EMBL/GenBank/DDBJ databases">
        <title>Genome assemblies of Stephania.</title>
        <authorList>
            <person name="Yang L."/>
        </authorList>
    </citation>
    <scope>NUCLEOTIDE SEQUENCE [LARGE SCALE GENOMIC DNA]</scope>
    <source>
        <strain evidence="2">JXDWG</strain>
        <tissue evidence="2">Leaf</tissue>
    </source>
</reference>
<sequence length="241" mass="26068">MKHHLITTGKVEDLKAERSPRLPCFQSGEALCFHLYNAWISQAPNYDLQARPTQQRAKGSWVVTLVSVNDTFTLSPSPLSTPTTTRLRRHPDTTVRIPRPGVGDCRRRAHNLRAHTALVAADGDWPEEASRRGPEGTEAGGGEGDVFDDLVEDGGLFFPDGVGVGEKGVEGEEELSHRLPPLPLRQPYAALASVEAGGGAGGADGSKGGHAGVGGPVARSHREQEKERKRREKEERTLVFT</sequence>
<feature type="compositionally biased region" description="Gly residues" evidence="1">
    <location>
        <begin position="196"/>
        <end position="215"/>
    </location>
</feature>
<organism evidence="2 3">
    <name type="scientific">Stephania cephalantha</name>
    <dbReference type="NCBI Taxonomy" id="152367"/>
    <lineage>
        <taxon>Eukaryota</taxon>
        <taxon>Viridiplantae</taxon>
        <taxon>Streptophyta</taxon>
        <taxon>Embryophyta</taxon>
        <taxon>Tracheophyta</taxon>
        <taxon>Spermatophyta</taxon>
        <taxon>Magnoliopsida</taxon>
        <taxon>Ranunculales</taxon>
        <taxon>Menispermaceae</taxon>
        <taxon>Menispermoideae</taxon>
        <taxon>Cissampelideae</taxon>
        <taxon>Stephania</taxon>
    </lineage>
</organism>
<proteinExistence type="predicted"/>
<dbReference type="AlphaFoldDB" id="A0AAP0KDF3"/>
<comment type="caution">
    <text evidence="2">The sequence shown here is derived from an EMBL/GenBank/DDBJ whole genome shotgun (WGS) entry which is preliminary data.</text>
</comment>
<gene>
    <name evidence="2" type="ORF">Scep_008326</name>
</gene>